<name>A0ABD2XGA1_9HYME</name>
<reference evidence="2 3" key="1">
    <citation type="journal article" date="2024" name="bioRxiv">
        <title>A reference genome for Trichogramma kaykai: A tiny desert-dwelling parasitoid wasp with competing sex-ratio distorters.</title>
        <authorList>
            <person name="Culotta J."/>
            <person name="Lindsey A.R."/>
        </authorList>
    </citation>
    <scope>NUCLEOTIDE SEQUENCE [LARGE SCALE GENOMIC DNA]</scope>
    <source>
        <strain evidence="2 3">KSX58</strain>
    </source>
</reference>
<feature type="region of interest" description="Disordered" evidence="1">
    <location>
        <begin position="218"/>
        <end position="288"/>
    </location>
</feature>
<protein>
    <submittedName>
        <fullName evidence="2">Uncharacterized protein</fullName>
    </submittedName>
</protein>
<evidence type="ECO:0000313" key="3">
    <source>
        <dbReference type="Proteomes" id="UP001627154"/>
    </source>
</evidence>
<comment type="caution">
    <text evidence="2">The sequence shown here is derived from an EMBL/GenBank/DDBJ whole genome shotgun (WGS) entry which is preliminary data.</text>
</comment>
<dbReference type="AlphaFoldDB" id="A0ABD2XGA1"/>
<keyword evidence="3" id="KW-1185">Reference proteome</keyword>
<evidence type="ECO:0000313" key="2">
    <source>
        <dbReference type="EMBL" id="KAL3404297.1"/>
    </source>
</evidence>
<gene>
    <name evidence="2" type="ORF">TKK_003257</name>
</gene>
<evidence type="ECO:0000256" key="1">
    <source>
        <dbReference type="SAM" id="MobiDB-lite"/>
    </source>
</evidence>
<feature type="region of interest" description="Disordered" evidence="1">
    <location>
        <begin position="1"/>
        <end position="30"/>
    </location>
</feature>
<dbReference type="Proteomes" id="UP001627154">
    <property type="component" value="Unassembled WGS sequence"/>
</dbReference>
<accession>A0ABD2XGA1</accession>
<sequence>METELPGFYELQGADASDAAHRAGGPQAEELRHPGRADAVLRAGRAAAAAEHGPSLRQLPLQPHVLQRAGLLLRLRALPLHRAAEVVRHRRGQLAYQAPGPVHDQVRARVVQGRQLPRHRRLLRHLFRSHGQYHASLQTDRSAQLRHLGVLHGHREDLRRAVPGGAALPGPRVAREPRARLRAGAAAPLHRLALGLLRAAAAGLGALAISRDRRLPQRLSARQGAPADPLAGAAPRARPAASLQERQPRGDSSLRRRLRRLPRPDEGGPRHALPASLSSQLPEDVLEEPSGLPSVQAALCVSLIRCTFK</sequence>
<dbReference type="EMBL" id="JBJJXI010000026">
    <property type="protein sequence ID" value="KAL3404297.1"/>
    <property type="molecule type" value="Genomic_DNA"/>
</dbReference>
<proteinExistence type="predicted"/>
<feature type="compositionally biased region" description="Low complexity" evidence="1">
    <location>
        <begin position="224"/>
        <end position="241"/>
    </location>
</feature>
<organism evidence="2 3">
    <name type="scientific">Trichogramma kaykai</name>
    <dbReference type="NCBI Taxonomy" id="54128"/>
    <lineage>
        <taxon>Eukaryota</taxon>
        <taxon>Metazoa</taxon>
        <taxon>Ecdysozoa</taxon>
        <taxon>Arthropoda</taxon>
        <taxon>Hexapoda</taxon>
        <taxon>Insecta</taxon>
        <taxon>Pterygota</taxon>
        <taxon>Neoptera</taxon>
        <taxon>Endopterygota</taxon>
        <taxon>Hymenoptera</taxon>
        <taxon>Apocrita</taxon>
        <taxon>Proctotrupomorpha</taxon>
        <taxon>Chalcidoidea</taxon>
        <taxon>Trichogrammatidae</taxon>
        <taxon>Trichogramma</taxon>
    </lineage>
</organism>